<name>A0A645G956_9ZZZZ</name>
<dbReference type="GO" id="GO:0004739">
    <property type="term" value="F:pyruvate dehydrogenase (acetyl-transferring) activity"/>
    <property type="evidence" value="ECO:0007669"/>
    <property type="project" value="UniProtKB-EC"/>
</dbReference>
<accession>A0A645G956</accession>
<evidence type="ECO:0000313" key="2">
    <source>
        <dbReference type="EMBL" id="MPN22512.1"/>
    </source>
</evidence>
<keyword evidence="2" id="KW-0560">Oxidoreductase</keyword>
<protein>
    <submittedName>
        <fullName evidence="2">Pyruvate dehydrogenase E1 component</fullName>
        <ecNumber evidence="2">1.2.4.1</ecNumber>
    </submittedName>
</protein>
<dbReference type="EMBL" id="VSSQ01070758">
    <property type="protein sequence ID" value="MPN22512.1"/>
    <property type="molecule type" value="Genomic_DNA"/>
</dbReference>
<dbReference type="PANTHER" id="PTHR43825">
    <property type="entry name" value="PYRUVATE DEHYDROGENASE E1 COMPONENT"/>
    <property type="match status" value="1"/>
</dbReference>
<dbReference type="PANTHER" id="PTHR43825:SF3">
    <property type="entry name" value="PYRUVATE DEHYDROGENASE E1 COMPONENT"/>
    <property type="match status" value="1"/>
</dbReference>
<proteinExistence type="predicted"/>
<dbReference type="AlphaFoldDB" id="A0A645G956"/>
<keyword evidence="2" id="KW-0670">Pyruvate</keyword>
<dbReference type="EC" id="1.2.4.1" evidence="2"/>
<gene>
    <name evidence="2" type="primary">aceE_8</name>
    <name evidence="2" type="ORF">SDC9_169895</name>
</gene>
<organism evidence="2">
    <name type="scientific">bioreactor metagenome</name>
    <dbReference type="NCBI Taxonomy" id="1076179"/>
    <lineage>
        <taxon>unclassified sequences</taxon>
        <taxon>metagenomes</taxon>
        <taxon>ecological metagenomes</taxon>
    </lineage>
</organism>
<evidence type="ECO:0000259" key="1">
    <source>
        <dbReference type="Pfam" id="PF22613"/>
    </source>
</evidence>
<feature type="domain" description="Transketolase-like C-terminal" evidence="1">
    <location>
        <begin position="12"/>
        <end position="145"/>
    </location>
</feature>
<sequence length="187" mass="20823">MPEGAKAGILKGMYLYKNGKSDALELKANLLGSGTIMNETLKAAEILEEKYGVSTNVYSVTSYKELQRDALDVERHNLLHPDKEKTPYVSTVIQNDGVIVAASDYVKTLPDSISKWLPKRLFTLGTDGFGRSEGRNELRDFFEVDAKHIVTATLYALYKDGKYKLADLKKAMKEQGIDANKLNPMIS</sequence>
<dbReference type="InterPro" id="IPR055152">
    <property type="entry name" value="Transketolase-like_C_2"/>
</dbReference>
<comment type="caution">
    <text evidence="2">The sequence shown here is derived from an EMBL/GenBank/DDBJ whole genome shotgun (WGS) entry which is preliminary data.</text>
</comment>
<dbReference type="Gene3D" id="3.40.50.920">
    <property type="match status" value="1"/>
</dbReference>
<dbReference type="InterPro" id="IPR009014">
    <property type="entry name" value="Transketo_C/PFOR_II"/>
</dbReference>
<dbReference type="Pfam" id="PF22613">
    <property type="entry name" value="Transketolase_C_1"/>
    <property type="match status" value="1"/>
</dbReference>
<reference evidence="2" key="1">
    <citation type="submission" date="2019-08" db="EMBL/GenBank/DDBJ databases">
        <authorList>
            <person name="Kucharzyk K."/>
            <person name="Murdoch R.W."/>
            <person name="Higgins S."/>
            <person name="Loffler F."/>
        </authorList>
    </citation>
    <scope>NUCLEOTIDE SEQUENCE</scope>
</reference>
<dbReference type="SUPFAM" id="SSF52922">
    <property type="entry name" value="TK C-terminal domain-like"/>
    <property type="match status" value="1"/>
</dbReference>
<dbReference type="InterPro" id="IPR051157">
    <property type="entry name" value="PDH/Transketolase"/>
</dbReference>